<keyword evidence="4" id="KW-0274">FAD</keyword>
<dbReference type="AlphaFoldDB" id="A0A4R1HIA1"/>
<dbReference type="SUPFAM" id="SSF51905">
    <property type="entry name" value="FAD/NAD(P)-binding domain"/>
    <property type="match status" value="2"/>
</dbReference>
<reference evidence="8 9" key="1">
    <citation type="submission" date="2019-03" db="EMBL/GenBank/DDBJ databases">
        <title>Sequencing the genomes of 1000 actinobacteria strains.</title>
        <authorList>
            <person name="Klenk H.-P."/>
        </authorList>
    </citation>
    <scope>NUCLEOTIDE SEQUENCE [LARGE SCALE GENOMIC DNA]</scope>
    <source>
        <strain evidence="8 9">DSM 44969</strain>
    </source>
</reference>
<dbReference type="RefSeq" id="WP_165922547.1">
    <property type="nucleotide sequence ID" value="NZ_SMFZ01000002.1"/>
</dbReference>
<evidence type="ECO:0000256" key="5">
    <source>
        <dbReference type="ARBA" id="ARBA00022857"/>
    </source>
</evidence>
<comment type="similarity">
    <text evidence="2">Belongs to the FAD-binding monooxygenase family.</text>
</comment>
<name>A0A4R1HIA1_PSEEN</name>
<evidence type="ECO:0000313" key="8">
    <source>
        <dbReference type="EMBL" id="TCK22004.1"/>
    </source>
</evidence>
<dbReference type="GO" id="GO:0016709">
    <property type="term" value="F:oxidoreductase activity, acting on paired donors, with incorporation or reduction of molecular oxygen, NAD(P)H as one donor, and incorporation of one atom of oxygen"/>
    <property type="evidence" value="ECO:0007669"/>
    <property type="project" value="UniProtKB-ARBA"/>
</dbReference>
<evidence type="ECO:0000256" key="4">
    <source>
        <dbReference type="ARBA" id="ARBA00022827"/>
    </source>
</evidence>
<keyword evidence="9" id="KW-1185">Reference proteome</keyword>
<evidence type="ECO:0000256" key="3">
    <source>
        <dbReference type="ARBA" id="ARBA00022630"/>
    </source>
</evidence>
<evidence type="ECO:0000256" key="2">
    <source>
        <dbReference type="ARBA" id="ARBA00010139"/>
    </source>
</evidence>
<evidence type="ECO:0000313" key="9">
    <source>
        <dbReference type="Proteomes" id="UP000295560"/>
    </source>
</evidence>
<sequence>MSDSSSGQGPLDVLVIGAGFAGLHMVHKLREQGFAVHGLEKGSGPGGTWYWNRYPGARCDSEIMYYSFSFLPELEQEWPLLERYPEQPVILRYLERVTDVLDLRKDFTFDTRVTGVSYDESENLWTARTEDGGEWRARFVVTAVGCLSAANTPDIPGADTFAGRSLHTGAWPHEPVDLSGQRVGIIGTGASAIQAIPVIAKQAGHLTVFQRTAQFTIPAANGPLDPQFVEMWKQNYPEWRRRARHSMAGVPYTATDVSALEVTPEERRARYEETWRDGGFLFSLGTFNDLLTNEQANDTAADFVRSKIDEIVRDPDVAEKLKPSGYPIATKRLPLDTDYYDTFNRPNVSLVDLRRSPIEEITPEGIRTADGLHELDVIIFATGFDALTGPLSALNITGRGGRSLDDAWAEGPRTYLGLAVPGFPNLLTITGPGSPSVLSNMPVSTEQHAEWIGDCLIHLRDNGIDRIEATADATEAWTEHVQEVAAGTLYPRAASWYMGANIPGKPRLFLPYVGGVGVYREKCDQVAADGYTGFELAASGALV</sequence>
<dbReference type="PANTHER" id="PTHR43098:SF3">
    <property type="entry name" value="L-ORNITHINE N(5)-MONOOXYGENASE-RELATED"/>
    <property type="match status" value="1"/>
</dbReference>
<accession>A0A4R1HIA1</accession>
<evidence type="ECO:0000256" key="6">
    <source>
        <dbReference type="ARBA" id="ARBA00023002"/>
    </source>
</evidence>
<keyword evidence="7 8" id="KW-0503">Monooxygenase</keyword>
<organism evidence="8 9">
    <name type="scientific">Pseudonocardia endophytica</name>
    <dbReference type="NCBI Taxonomy" id="401976"/>
    <lineage>
        <taxon>Bacteria</taxon>
        <taxon>Bacillati</taxon>
        <taxon>Actinomycetota</taxon>
        <taxon>Actinomycetes</taxon>
        <taxon>Pseudonocardiales</taxon>
        <taxon>Pseudonocardiaceae</taxon>
        <taxon>Pseudonocardia</taxon>
    </lineage>
</organism>
<dbReference type="Proteomes" id="UP000295560">
    <property type="component" value="Unassembled WGS sequence"/>
</dbReference>
<proteinExistence type="inferred from homology"/>
<dbReference type="Pfam" id="PF13738">
    <property type="entry name" value="Pyr_redox_3"/>
    <property type="match status" value="1"/>
</dbReference>
<comment type="caution">
    <text evidence="8">The sequence shown here is derived from an EMBL/GenBank/DDBJ whole genome shotgun (WGS) entry which is preliminary data.</text>
</comment>
<keyword evidence="5" id="KW-0521">NADP</keyword>
<gene>
    <name evidence="8" type="ORF">EV378_6001</name>
</gene>
<dbReference type="InterPro" id="IPR050775">
    <property type="entry name" value="FAD-binding_Monooxygenases"/>
</dbReference>
<keyword evidence="3" id="KW-0285">Flavoprotein</keyword>
<dbReference type="InterPro" id="IPR036188">
    <property type="entry name" value="FAD/NAD-bd_sf"/>
</dbReference>
<comment type="cofactor">
    <cofactor evidence="1">
        <name>FAD</name>
        <dbReference type="ChEBI" id="CHEBI:57692"/>
    </cofactor>
</comment>
<protein>
    <submittedName>
        <fullName evidence="8">Cyclohexanone monooxygenase</fullName>
    </submittedName>
</protein>
<keyword evidence="6" id="KW-0560">Oxidoreductase</keyword>
<dbReference type="Gene3D" id="3.50.50.60">
    <property type="entry name" value="FAD/NAD(P)-binding domain"/>
    <property type="match status" value="2"/>
</dbReference>
<evidence type="ECO:0000256" key="1">
    <source>
        <dbReference type="ARBA" id="ARBA00001974"/>
    </source>
</evidence>
<dbReference type="EMBL" id="SMFZ01000002">
    <property type="protein sequence ID" value="TCK22004.1"/>
    <property type="molecule type" value="Genomic_DNA"/>
</dbReference>
<evidence type="ECO:0000256" key="7">
    <source>
        <dbReference type="ARBA" id="ARBA00023033"/>
    </source>
</evidence>
<dbReference type="PANTHER" id="PTHR43098">
    <property type="entry name" value="L-ORNITHINE N(5)-MONOOXYGENASE-RELATED"/>
    <property type="match status" value="1"/>
</dbReference>